<feature type="binding site" evidence="5">
    <location>
        <position position="52"/>
    </location>
    <ligand>
        <name>Mg(2+)</name>
        <dbReference type="ChEBI" id="CHEBI:18420"/>
    </ligand>
</feature>
<dbReference type="InterPro" id="IPR020084">
    <property type="entry name" value="NUDIX_hydrolase_CS"/>
</dbReference>
<evidence type="ECO:0000256" key="4">
    <source>
        <dbReference type="PIRSR" id="PIRSR037599-1"/>
    </source>
</evidence>
<dbReference type="PROSITE" id="PS51462">
    <property type="entry name" value="NUDIX"/>
    <property type="match status" value="1"/>
</dbReference>
<dbReference type="NCBIfam" id="NF011963">
    <property type="entry name" value="PRK15434.1"/>
    <property type="match status" value="1"/>
</dbReference>
<evidence type="ECO:0000313" key="8">
    <source>
        <dbReference type="EMBL" id="SER14881.1"/>
    </source>
</evidence>
<evidence type="ECO:0000256" key="1">
    <source>
        <dbReference type="ARBA" id="ARBA00022723"/>
    </source>
</evidence>
<dbReference type="InterPro" id="IPR000086">
    <property type="entry name" value="NUDIX_hydrolase_dom"/>
</dbReference>
<evidence type="ECO:0000256" key="3">
    <source>
        <dbReference type="ARBA" id="ARBA00022842"/>
    </source>
</evidence>
<dbReference type="OrthoDB" id="542521at2"/>
<dbReference type="PANTHER" id="PTHR43046">
    <property type="entry name" value="GDP-MANNOSE MANNOSYL HYDROLASE"/>
    <property type="match status" value="1"/>
</dbReference>
<dbReference type="PANTHER" id="PTHR43046:SF12">
    <property type="entry name" value="GDP-MANNOSE MANNOSYL HYDROLASE"/>
    <property type="match status" value="1"/>
</dbReference>
<name>A0A1H9LTU3_9GAMM</name>
<evidence type="ECO:0000256" key="2">
    <source>
        <dbReference type="ARBA" id="ARBA00022801"/>
    </source>
</evidence>
<proteinExistence type="predicted"/>
<evidence type="ECO:0000256" key="6">
    <source>
        <dbReference type="PIRSR" id="PIRSR037599-4"/>
    </source>
</evidence>
<keyword evidence="2" id="KW-0378">Hydrolase</keyword>
<comment type="cofactor">
    <cofactor evidence="5">
        <name>Mg(2+)</name>
        <dbReference type="ChEBI" id="CHEBI:18420"/>
    </cofactor>
    <text evidence="5">Binds 1 Mg(2+) ion per subunit.</text>
</comment>
<dbReference type="AlphaFoldDB" id="A0A1H9LTU3"/>
<keyword evidence="3 5" id="KW-0460">Magnesium</keyword>
<accession>A0A1H9LTU3</accession>
<evidence type="ECO:0000256" key="5">
    <source>
        <dbReference type="PIRSR" id="PIRSR037599-3"/>
    </source>
</evidence>
<dbReference type="InterPro" id="IPR015797">
    <property type="entry name" value="NUDIX_hydrolase-like_dom_sf"/>
</dbReference>
<keyword evidence="9" id="KW-1185">Reference proteome</keyword>
<feature type="binding site" evidence="5">
    <location>
        <position position="125"/>
    </location>
    <ligand>
        <name>Mg(2+)</name>
        <dbReference type="ChEBI" id="CHEBI:18420"/>
    </ligand>
</feature>
<dbReference type="GO" id="GO:0046872">
    <property type="term" value="F:metal ion binding"/>
    <property type="evidence" value="ECO:0007669"/>
    <property type="project" value="UniProtKB-KW"/>
</dbReference>
<feature type="domain" description="Nudix hydrolase" evidence="7">
    <location>
        <begin position="16"/>
        <end position="156"/>
    </location>
</feature>
<keyword evidence="1 5" id="KW-0479">Metal-binding</keyword>
<dbReference type="GO" id="GO:0008727">
    <property type="term" value="F:GDP-mannose mannosyl hydrolase activity"/>
    <property type="evidence" value="ECO:0007669"/>
    <property type="project" value="InterPro"/>
</dbReference>
<feature type="binding site" evidence="5">
    <location>
        <position position="72"/>
    </location>
    <ligand>
        <name>Mg(2+)</name>
        <dbReference type="ChEBI" id="CHEBI:18420"/>
    </ligand>
</feature>
<dbReference type="CDD" id="cd03430">
    <property type="entry name" value="NUDIX_GDPMH_NudD"/>
    <property type="match status" value="1"/>
</dbReference>
<dbReference type="PROSITE" id="PS00893">
    <property type="entry name" value="NUDIX_BOX"/>
    <property type="match status" value="1"/>
</dbReference>
<dbReference type="RefSeq" id="WP_091361911.1">
    <property type="nucleotide sequence ID" value="NZ_AP025284.1"/>
</dbReference>
<dbReference type="InterPro" id="IPR033715">
    <property type="entry name" value="GDPMH"/>
</dbReference>
<dbReference type="EMBL" id="FOGB01000019">
    <property type="protein sequence ID" value="SER14881.1"/>
    <property type="molecule type" value="Genomic_DNA"/>
</dbReference>
<gene>
    <name evidence="8" type="ORF">SAMN03080615_04099</name>
</gene>
<sequence>MSNSYLTSDNFRLVVDSTPLISIDLVVKDPDGSVLLGKRLNKPAKDYWFVPGGRVLKNETLADAFLRLTEAELGIKVPIQSARYLGLYEHFYDDSALSDAVSTHYVVNAFVIELSESVSALPVEQHSDYQWLSETELLGADDVHIHSKWYFMNEKGYSV</sequence>
<evidence type="ECO:0000259" key="7">
    <source>
        <dbReference type="PROSITE" id="PS51462"/>
    </source>
</evidence>
<protein>
    <submittedName>
        <fullName evidence="8">Colanic acid biosynthesis protein WcaH</fullName>
    </submittedName>
</protein>
<dbReference type="Proteomes" id="UP000198749">
    <property type="component" value="Unassembled WGS sequence"/>
</dbReference>
<reference evidence="9" key="1">
    <citation type="submission" date="2016-10" db="EMBL/GenBank/DDBJ databases">
        <authorList>
            <person name="Varghese N."/>
            <person name="Submissions S."/>
        </authorList>
    </citation>
    <scope>NUCLEOTIDE SEQUENCE [LARGE SCALE GENOMIC DNA]</scope>
    <source>
        <strain evidence="9">DSM 18887</strain>
    </source>
</reference>
<dbReference type="Gene3D" id="3.90.79.10">
    <property type="entry name" value="Nucleoside Triphosphate Pyrophosphohydrolase"/>
    <property type="match status" value="1"/>
</dbReference>
<organism evidence="8 9">
    <name type="scientific">Amphritea atlantica</name>
    <dbReference type="NCBI Taxonomy" id="355243"/>
    <lineage>
        <taxon>Bacteria</taxon>
        <taxon>Pseudomonadati</taxon>
        <taxon>Pseudomonadota</taxon>
        <taxon>Gammaproteobacteria</taxon>
        <taxon>Oceanospirillales</taxon>
        <taxon>Oceanospirillaceae</taxon>
        <taxon>Amphritea</taxon>
    </lineage>
</organism>
<feature type="site" description="Critical for catalysis" evidence="4">
    <location>
        <position position="126"/>
    </location>
</feature>
<dbReference type="Pfam" id="PF00293">
    <property type="entry name" value="NUDIX"/>
    <property type="match status" value="1"/>
</dbReference>
<feature type="short sequence motif" description="Nudix box" evidence="6">
    <location>
        <begin position="53"/>
        <end position="74"/>
    </location>
</feature>
<evidence type="ECO:0000313" key="9">
    <source>
        <dbReference type="Proteomes" id="UP000198749"/>
    </source>
</evidence>
<dbReference type="SUPFAM" id="SSF55811">
    <property type="entry name" value="Nudix"/>
    <property type="match status" value="1"/>
</dbReference>
<dbReference type="PIRSF" id="PIRSF037599">
    <property type="entry name" value="GDPMH"/>
    <property type="match status" value="1"/>
</dbReference>
<dbReference type="STRING" id="355243.SAMN03080615_04099"/>